<dbReference type="AlphaFoldDB" id="A0A5N5QA11"/>
<feature type="region of interest" description="Disordered" evidence="1">
    <location>
        <begin position="680"/>
        <end position="719"/>
    </location>
</feature>
<dbReference type="Pfam" id="PF20149">
    <property type="entry name" value="DUF6532"/>
    <property type="match status" value="1"/>
</dbReference>
<feature type="region of interest" description="Disordered" evidence="1">
    <location>
        <begin position="212"/>
        <end position="233"/>
    </location>
</feature>
<dbReference type="Proteomes" id="UP000383932">
    <property type="component" value="Unassembled WGS sequence"/>
</dbReference>
<gene>
    <name evidence="3" type="ORF">CTheo_8282</name>
</gene>
<comment type="caution">
    <text evidence="3">The sequence shown here is derived from an EMBL/GenBank/DDBJ whole genome shotgun (WGS) entry which is preliminary data.</text>
</comment>
<accession>A0A5N5QA11</accession>
<evidence type="ECO:0000259" key="2">
    <source>
        <dbReference type="Pfam" id="PF20149"/>
    </source>
</evidence>
<feature type="compositionally biased region" description="Basic and acidic residues" evidence="1">
    <location>
        <begin position="692"/>
        <end position="719"/>
    </location>
</feature>
<sequence length="719" mass="76882">MTATAPAPVPTTAPVPVPVPTTATVTATAPAPAPVPVTVTATAIAAAPAPMATTTKPHPKPVKKPQEPAPPGDGPVPVVPTKAMPLAPTAKLSKCDKKLSAIAQKVQVQEAASLQVKAEKARKKAKKEEAIVIDETPEETEAFIAHMTATQPMPMTSAVVATPAVGKPCHQTGADHRKAMEQLISLHRPSPAPSAISALSLSSSAVSSLAPSESISQAGTPTHNNTQLKAKVHPARQLTLSIPLSPEGSRDVSPAAESILTMDGNDEGPVEMAGFNLNKILGDIPSLFVIKVKMPELLPGPLHTMQRQIEPRAHDYTSLKGAEHQKQKCKYKGLKILALCSCDQTVAKHAIDHMDALLACCCAFPNDKTTWILANMANMYACQKLGRNYVLTQGSEYQKLLYSCISQSRGKFVKLECAEGITSHYQLRIGWDNNTQEFNRNHIHELLTNAAFTALSFEQSTQLYEHPFFKKVLKQACFTKASSKGLIHSDLFQSVTIPLLALSATAVEKMLIAYSTGSYQKSSLSLFLAKTFTLKYYSHLITLSHMYRSNKNVLMNYLNQLTGSLHALHVAASGVPNHIQAPICASVPLLFISQQYATQSLSQISVSSLAPPSLSGALGNQQPASNNLESALISVVTNTQLRATQTYSQLLAEVTGRNLDSEVEAQRAGAIPSARAHAKMAARVWESEEGDDNKGDAEGEEGKEGKEGKGKGEGEDVMG</sequence>
<feature type="compositionally biased region" description="Polar residues" evidence="1">
    <location>
        <begin position="217"/>
        <end position="228"/>
    </location>
</feature>
<keyword evidence="4" id="KW-1185">Reference proteome</keyword>
<dbReference type="InterPro" id="IPR045341">
    <property type="entry name" value="DUF6532"/>
</dbReference>
<reference evidence="3 4" key="1">
    <citation type="journal article" date="2019" name="Fungal Biol. Biotechnol.">
        <title>Draft genome sequence of fastidious pathogen Ceratobasidium theobromae, which causes vascular-streak dieback in Theobroma cacao.</title>
        <authorList>
            <person name="Ali S.S."/>
            <person name="Asman A."/>
            <person name="Shao J."/>
            <person name="Firmansyah A.P."/>
            <person name="Susilo A.W."/>
            <person name="Rosmana A."/>
            <person name="McMahon P."/>
            <person name="Junaid M."/>
            <person name="Guest D."/>
            <person name="Kheng T.Y."/>
            <person name="Meinhardt L.W."/>
            <person name="Bailey B.A."/>
        </authorList>
    </citation>
    <scope>NUCLEOTIDE SEQUENCE [LARGE SCALE GENOMIC DNA]</scope>
    <source>
        <strain evidence="3 4">CT2</strain>
    </source>
</reference>
<evidence type="ECO:0000256" key="1">
    <source>
        <dbReference type="SAM" id="MobiDB-lite"/>
    </source>
</evidence>
<proteinExistence type="predicted"/>
<evidence type="ECO:0000313" key="3">
    <source>
        <dbReference type="EMBL" id="KAB5588278.1"/>
    </source>
</evidence>
<feature type="region of interest" description="Disordered" evidence="1">
    <location>
        <begin position="49"/>
        <end position="75"/>
    </location>
</feature>
<evidence type="ECO:0000313" key="4">
    <source>
        <dbReference type="Proteomes" id="UP000383932"/>
    </source>
</evidence>
<dbReference type="EMBL" id="SSOP01000504">
    <property type="protein sequence ID" value="KAB5588278.1"/>
    <property type="molecule type" value="Genomic_DNA"/>
</dbReference>
<organism evidence="3 4">
    <name type="scientific">Ceratobasidium theobromae</name>
    <dbReference type="NCBI Taxonomy" id="1582974"/>
    <lineage>
        <taxon>Eukaryota</taxon>
        <taxon>Fungi</taxon>
        <taxon>Dikarya</taxon>
        <taxon>Basidiomycota</taxon>
        <taxon>Agaricomycotina</taxon>
        <taxon>Agaricomycetes</taxon>
        <taxon>Cantharellales</taxon>
        <taxon>Ceratobasidiaceae</taxon>
        <taxon>Ceratobasidium</taxon>
    </lineage>
</organism>
<protein>
    <submittedName>
        <fullName evidence="3">Melanoma-associated antigen E1</fullName>
    </submittedName>
</protein>
<dbReference type="OrthoDB" id="3202888at2759"/>
<feature type="domain" description="DUF6532" evidence="2">
    <location>
        <begin position="349"/>
        <end position="545"/>
    </location>
</feature>
<name>A0A5N5QA11_9AGAM</name>